<dbReference type="InterPro" id="IPR035434">
    <property type="entry name" value="GCL_bact_plant"/>
</dbReference>
<dbReference type="EMBL" id="FZMO01000423">
    <property type="protein sequence ID" value="SNQ50527.1"/>
    <property type="molecule type" value="Genomic_DNA"/>
</dbReference>
<dbReference type="EC" id="6.3.2.2" evidence="5"/>
<dbReference type="PANTHER" id="PTHR34378">
    <property type="entry name" value="GLUTAMATE--CYSTEINE LIGASE, CHLOROPLASTIC"/>
    <property type="match status" value="1"/>
</dbReference>
<evidence type="ECO:0000256" key="2">
    <source>
        <dbReference type="ARBA" id="ARBA00022741"/>
    </source>
</evidence>
<name>A0A2I2KXY9_9ACTN</name>
<evidence type="ECO:0000256" key="3">
    <source>
        <dbReference type="ARBA" id="ARBA00022840"/>
    </source>
</evidence>
<dbReference type="GO" id="GO:0005524">
    <property type="term" value="F:ATP binding"/>
    <property type="evidence" value="ECO:0007669"/>
    <property type="project" value="UniProtKB-UniRule"/>
</dbReference>
<dbReference type="HAMAP" id="MF_02034">
    <property type="entry name" value="EgtA"/>
    <property type="match status" value="1"/>
</dbReference>
<keyword evidence="1 5" id="KW-0436">Ligase</keyword>
<evidence type="ECO:0000256" key="6">
    <source>
        <dbReference type="SAM" id="MobiDB-lite"/>
    </source>
</evidence>
<protein>
    <recommendedName>
        <fullName evidence="5">Glutamate--cysteine ligase EgtA</fullName>
        <ecNumber evidence="5">6.3.2.2</ecNumber>
    </recommendedName>
    <alternativeName>
        <fullName evidence="5">Gamma-glutamylcysteine synthase</fullName>
        <shortName evidence="5">GCS</shortName>
        <shortName evidence="5">Gamma-ECS</shortName>
    </alternativeName>
</protein>
<feature type="compositionally biased region" description="Low complexity" evidence="6">
    <location>
        <begin position="22"/>
        <end position="34"/>
    </location>
</feature>
<dbReference type="OrthoDB" id="9780152at2"/>
<dbReference type="GO" id="GO:0006750">
    <property type="term" value="P:glutathione biosynthetic process"/>
    <property type="evidence" value="ECO:0007669"/>
    <property type="project" value="InterPro"/>
</dbReference>
<comment type="function">
    <text evidence="5">Catalyzes the synthesis of gamma-glutamylcysteine (gamma-GC). This compound is used as substrate for the biosynthesis of the low-molecular thiol compound ergothioneine.</text>
</comment>
<keyword evidence="2 5" id="KW-0547">Nucleotide-binding</keyword>
<evidence type="ECO:0000313" key="7">
    <source>
        <dbReference type="EMBL" id="SNQ50527.1"/>
    </source>
</evidence>
<reference evidence="7 8" key="1">
    <citation type="submission" date="2017-06" db="EMBL/GenBank/DDBJ databases">
        <authorList>
            <person name="Kim H.J."/>
            <person name="Triplett B.A."/>
        </authorList>
    </citation>
    <scope>NUCLEOTIDE SEQUENCE [LARGE SCALE GENOMIC DNA]</scope>
    <source>
        <strain evidence="7">FRACA_ARgP5</strain>
    </source>
</reference>
<comment type="pathway">
    <text evidence="5">Amino-acid biosynthesis; ergothioneine biosynthesis.</text>
</comment>
<feature type="region of interest" description="Disordered" evidence="6">
    <location>
        <begin position="1"/>
        <end position="52"/>
    </location>
</feature>
<evidence type="ECO:0000313" key="8">
    <source>
        <dbReference type="Proteomes" id="UP000234331"/>
    </source>
</evidence>
<evidence type="ECO:0000256" key="1">
    <source>
        <dbReference type="ARBA" id="ARBA00022598"/>
    </source>
</evidence>
<dbReference type="UniPathway" id="UPA01014"/>
<organism evidence="7 8">
    <name type="scientific">Frankia canadensis</name>
    <dbReference type="NCBI Taxonomy" id="1836972"/>
    <lineage>
        <taxon>Bacteria</taxon>
        <taxon>Bacillati</taxon>
        <taxon>Actinomycetota</taxon>
        <taxon>Actinomycetes</taxon>
        <taxon>Frankiales</taxon>
        <taxon>Frankiaceae</taxon>
        <taxon>Frankia</taxon>
    </lineage>
</organism>
<comment type="catalytic activity">
    <reaction evidence="4 5">
        <text>L-cysteine + L-glutamate + ATP = gamma-L-glutamyl-L-cysteine + ADP + phosphate + H(+)</text>
        <dbReference type="Rhea" id="RHEA:13285"/>
        <dbReference type="ChEBI" id="CHEBI:15378"/>
        <dbReference type="ChEBI" id="CHEBI:29985"/>
        <dbReference type="ChEBI" id="CHEBI:30616"/>
        <dbReference type="ChEBI" id="CHEBI:35235"/>
        <dbReference type="ChEBI" id="CHEBI:43474"/>
        <dbReference type="ChEBI" id="CHEBI:58173"/>
        <dbReference type="ChEBI" id="CHEBI:456216"/>
        <dbReference type="EC" id="6.3.2.2"/>
    </reaction>
</comment>
<dbReference type="InterPro" id="IPR006336">
    <property type="entry name" value="GCS2"/>
</dbReference>
<keyword evidence="3 5" id="KW-0067">ATP-binding</keyword>
<gene>
    <name evidence="5 7" type="primary">egtA</name>
    <name evidence="7" type="ORF">FRACA_480016</name>
</gene>
<dbReference type="NCBIfam" id="TIGR03444">
    <property type="entry name" value="EgtA_Cys_ligase"/>
    <property type="match status" value="1"/>
</dbReference>
<accession>A0A2I2KXY9</accession>
<dbReference type="GO" id="GO:0052699">
    <property type="term" value="P:ergothioneine biosynthetic process"/>
    <property type="evidence" value="ECO:0007669"/>
    <property type="project" value="UniProtKB-UniRule"/>
</dbReference>
<dbReference type="RefSeq" id="WP_101833884.1">
    <property type="nucleotide sequence ID" value="NZ_FZMO01000423.1"/>
</dbReference>
<dbReference type="Pfam" id="PF04107">
    <property type="entry name" value="GCS2"/>
    <property type="match status" value="2"/>
</dbReference>
<dbReference type="InterPro" id="IPR017809">
    <property type="entry name" value="EgtA_Actinobacteria"/>
</dbReference>
<dbReference type="GO" id="GO:0004357">
    <property type="term" value="F:glutamate-cysteine ligase activity"/>
    <property type="evidence" value="ECO:0007669"/>
    <property type="project" value="UniProtKB-UniRule"/>
</dbReference>
<evidence type="ECO:0000256" key="5">
    <source>
        <dbReference type="HAMAP-Rule" id="MF_02034"/>
    </source>
</evidence>
<dbReference type="Gene3D" id="3.30.590.20">
    <property type="match status" value="1"/>
</dbReference>
<dbReference type="Proteomes" id="UP000234331">
    <property type="component" value="Unassembled WGS sequence"/>
</dbReference>
<dbReference type="InterPro" id="IPR014746">
    <property type="entry name" value="Gln_synth/guanido_kin_cat_dom"/>
</dbReference>
<dbReference type="SUPFAM" id="SSF55931">
    <property type="entry name" value="Glutamine synthetase/guanido kinase"/>
    <property type="match status" value="1"/>
</dbReference>
<proteinExistence type="inferred from homology"/>
<sequence length="541" mass="57132">MPRHATPRGAGSEDPPPHRRAPATAPFAGASAARQSSTTPPTDPAGSDSVARPLDGDAILAFAAHCVTPMRQQRPDTANGGHDGSPLLRSCVGIETEWFVVDPRAVHTLIAPERTREALAAGAGGDGSVLPGGSRITFEPGGQLELSGPPADLRTAIRSTAADLRLVRAALAERGLAIVGMGTDPLRAGVRQTIASRYAAMEEHFRTGGGRSGPAMMCSTASVQVNLDLGATVEDARRRFQLAHTVGPVLTAMFAASPALAGRRTGWRSTRQAIWTGIDASRTGSVLDLEPPAITAATHPESPDIHPQSTQSCDNPTFMGGLDIPRTHQSRDSAPADLAELWARYLLDARLMMIAEPGDADVQARGEQHFTAATGGHTFADWLAGRGPASRPPTLDDLRYHATTVFPPVRPRGWWELRYLDAQPGDDWQVAVAVTTALLDDPTATAGAAEACAPVARRWPAASMQAMADEPLRRAALCCLELAAHALRRAQAAELADAVDQFAERHTLRGRCPADDLSERIALIGPAGLLREEAHSCVSVA</sequence>
<keyword evidence="8" id="KW-1185">Reference proteome</keyword>
<dbReference type="AlphaFoldDB" id="A0A2I2KXY9"/>
<dbReference type="PANTHER" id="PTHR34378:SF1">
    <property type="entry name" value="GLUTAMATE--CYSTEINE LIGASE, CHLOROPLASTIC"/>
    <property type="match status" value="1"/>
</dbReference>
<comment type="similarity">
    <text evidence="5">Belongs to the glutamate--cysteine ligase type 2 family. EgtA subfamily.</text>
</comment>
<evidence type="ECO:0000256" key="4">
    <source>
        <dbReference type="ARBA" id="ARBA00048819"/>
    </source>
</evidence>